<proteinExistence type="evidence at transcript level"/>
<dbReference type="RefSeq" id="WP_152154365.1">
    <property type="nucleotide sequence ID" value="NZ_WEIO01000014.1"/>
</dbReference>
<protein>
    <recommendedName>
        <fullName evidence="4">Small, acid-soluble spore protein H</fullName>
        <shortName evidence="4">SASP H</shortName>
    </recommendedName>
</protein>
<sequence>MNKQRAQEIAASPVMADVTYNEAPIYIQNVDESNETARIYPLDEPQNEQDVPLSNLKEH</sequence>
<dbReference type="NCBIfam" id="NF002867">
    <property type="entry name" value="PRK03174.1"/>
    <property type="match status" value="1"/>
</dbReference>
<dbReference type="InterPro" id="IPR012610">
    <property type="entry name" value="SASP_SspH"/>
</dbReference>
<comment type="similarity">
    <text evidence="2 4">Belongs to the SspH family.</text>
</comment>
<reference evidence="5 6" key="1">
    <citation type="submission" date="2019-10" db="EMBL/GenBank/DDBJ databases">
        <title>Bacillus aerolatum sp. nov., isolated from bioaerosol of sport playgrounds.</title>
        <authorList>
            <person name="Chen P."/>
            <person name="Zhang G."/>
        </authorList>
    </citation>
    <scope>NUCLEOTIDE SEQUENCE [LARGE SCALE GENOMIC DNA]</scope>
    <source>
        <strain evidence="5 6">CX253</strain>
    </source>
</reference>
<keyword evidence="6" id="KW-1185">Reference proteome</keyword>
<evidence type="ECO:0000313" key="5">
    <source>
        <dbReference type="EMBL" id="KAB7704396.1"/>
    </source>
</evidence>
<dbReference type="Pfam" id="PF08141">
    <property type="entry name" value="SspH"/>
    <property type="match status" value="1"/>
</dbReference>
<dbReference type="HAMAP" id="MF_00667">
    <property type="entry name" value="SspH"/>
    <property type="match status" value="1"/>
</dbReference>
<organism evidence="5 6">
    <name type="scientific">Bacillus aerolatus</name>
    <dbReference type="NCBI Taxonomy" id="2653354"/>
    <lineage>
        <taxon>Bacteria</taxon>
        <taxon>Bacillati</taxon>
        <taxon>Bacillota</taxon>
        <taxon>Bacilli</taxon>
        <taxon>Bacillales</taxon>
        <taxon>Bacillaceae</taxon>
        <taxon>Bacillus</taxon>
    </lineage>
</organism>
<dbReference type="GO" id="GO:0030435">
    <property type="term" value="P:sporulation resulting in formation of a cellular spore"/>
    <property type="evidence" value="ECO:0007669"/>
    <property type="project" value="UniProtKB-KW"/>
</dbReference>
<comment type="induction">
    <text evidence="4">Expressed only in the forespore compartment of sporulating cells.</text>
</comment>
<comment type="caution">
    <text evidence="5">The sequence shown here is derived from an EMBL/GenBank/DDBJ whole genome shotgun (WGS) entry which is preliminary data.</text>
</comment>
<comment type="subcellular location">
    <subcellularLocation>
        <location evidence="1 4">Spore core</location>
    </subcellularLocation>
</comment>
<accession>A0A6I1FGF8</accession>
<evidence type="ECO:0000256" key="1">
    <source>
        <dbReference type="ARBA" id="ARBA00004288"/>
    </source>
</evidence>
<evidence type="ECO:0000256" key="2">
    <source>
        <dbReference type="ARBA" id="ARBA00006573"/>
    </source>
</evidence>
<evidence type="ECO:0000256" key="3">
    <source>
        <dbReference type="ARBA" id="ARBA00022969"/>
    </source>
</evidence>
<gene>
    <name evidence="4" type="primary">sspH</name>
    <name evidence="5" type="ORF">F9802_17760</name>
</gene>
<name>A0A6I1FGF8_9BACI</name>
<dbReference type="Proteomes" id="UP000429595">
    <property type="component" value="Unassembled WGS sequence"/>
</dbReference>
<evidence type="ECO:0000256" key="4">
    <source>
        <dbReference type="HAMAP-Rule" id="MF_00667"/>
    </source>
</evidence>
<dbReference type="GO" id="GO:0042601">
    <property type="term" value="C:endospore-forming forespore"/>
    <property type="evidence" value="ECO:0007669"/>
    <property type="project" value="InterPro"/>
</dbReference>
<dbReference type="AlphaFoldDB" id="A0A6I1FGF8"/>
<dbReference type="NCBIfam" id="TIGR02861">
    <property type="entry name" value="SASP_H"/>
    <property type="match status" value="1"/>
</dbReference>
<keyword evidence="3 4" id="KW-0749">Sporulation</keyword>
<dbReference type="GO" id="GO:0030436">
    <property type="term" value="P:asexual sporulation"/>
    <property type="evidence" value="ECO:0007669"/>
    <property type="project" value="UniProtKB-UniRule"/>
</dbReference>
<evidence type="ECO:0000313" key="6">
    <source>
        <dbReference type="Proteomes" id="UP000429595"/>
    </source>
</evidence>
<dbReference type="EMBL" id="WEIO01000014">
    <property type="protein sequence ID" value="KAB7704396.1"/>
    <property type="molecule type" value="Genomic_DNA"/>
</dbReference>